<accession>A0A0X3UYN1</accession>
<comment type="caution">
    <text evidence="2">The sequence shown here is derived from an EMBL/GenBank/DDBJ whole genome shotgun (WGS) entry which is preliminary data.</text>
</comment>
<keyword evidence="1" id="KW-0812">Transmembrane</keyword>
<dbReference type="Proteomes" id="UP000053244">
    <property type="component" value="Unassembled WGS sequence"/>
</dbReference>
<name>A0A0X3UYN1_9ACTN</name>
<gene>
    <name evidence="2" type="ORF">ADL15_11190</name>
</gene>
<dbReference type="AlphaFoldDB" id="A0A0X3UYN1"/>
<feature type="transmembrane region" description="Helical" evidence="1">
    <location>
        <begin position="101"/>
        <end position="118"/>
    </location>
</feature>
<feature type="transmembrane region" description="Helical" evidence="1">
    <location>
        <begin position="125"/>
        <end position="143"/>
    </location>
</feature>
<feature type="transmembrane region" description="Helical" evidence="1">
    <location>
        <begin position="264"/>
        <end position="283"/>
    </location>
</feature>
<sequence length="298" mass="31718">MPGMRTQNWAARWLVALTGVLVAGLLLLGRAPFRYCGTLAMAVLLAYAIGQTTWTRPQQWAISGLALLTLDASLVDADSGGRGWPADILGGYGPLAPLRDWLLTAGGFALAVALLFSATRAARRLLAGAAVLAVVVTGSTWFMTAVSRPAEVRALSSDLYYSDAAERAYVIFSTQTPGDLSAQFPGDLYTRTTSAVSAQTTSTFSAQTAGDELVVELSATSTADQPALRGWPSWDPFRGPDWSRAWEPPWDPSTLKVDTERQTAAFTAALLLLALAVLVTALFPPARGTALRSPRSDR</sequence>
<reference evidence="2 3" key="1">
    <citation type="submission" date="2015-10" db="EMBL/GenBank/DDBJ databases">
        <authorList>
            <person name="Gilbert D.G."/>
        </authorList>
    </citation>
    <scope>NUCLEOTIDE SEQUENCE [LARGE SCALE GENOMIC DNA]</scope>
    <source>
        <strain evidence="2 3">NRRL B-16712</strain>
    </source>
</reference>
<keyword evidence="3" id="KW-1185">Reference proteome</keyword>
<evidence type="ECO:0000313" key="2">
    <source>
        <dbReference type="EMBL" id="KUL37584.1"/>
    </source>
</evidence>
<proteinExistence type="predicted"/>
<protein>
    <submittedName>
        <fullName evidence="2">Uncharacterized protein</fullName>
    </submittedName>
</protein>
<keyword evidence="1" id="KW-1133">Transmembrane helix</keyword>
<evidence type="ECO:0000256" key="1">
    <source>
        <dbReference type="SAM" id="Phobius"/>
    </source>
</evidence>
<keyword evidence="1" id="KW-0472">Membrane</keyword>
<organism evidence="2 3">
    <name type="scientific">Actinoplanes awajinensis subsp. mycoplanecinus</name>
    <dbReference type="NCBI Taxonomy" id="135947"/>
    <lineage>
        <taxon>Bacteria</taxon>
        <taxon>Bacillati</taxon>
        <taxon>Actinomycetota</taxon>
        <taxon>Actinomycetes</taxon>
        <taxon>Micromonosporales</taxon>
        <taxon>Micromonosporaceae</taxon>
        <taxon>Actinoplanes</taxon>
    </lineage>
</organism>
<dbReference type="EMBL" id="LLZH01000071">
    <property type="protein sequence ID" value="KUL37584.1"/>
    <property type="molecule type" value="Genomic_DNA"/>
</dbReference>
<evidence type="ECO:0000313" key="3">
    <source>
        <dbReference type="Proteomes" id="UP000053244"/>
    </source>
</evidence>